<dbReference type="Pfam" id="PF21948">
    <property type="entry name" value="LplA-B_cat"/>
    <property type="match status" value="1"/>
</dbReference>
<comment type="subcellular location">
    <subcellularLocation>
        <location evidence="5">Cytoplasm</location>
    </subcellularLocation>
</comment>
<evidence type="ECO:0000256" key="5">
    <source>
        <dbReference type="HAMAP-Rule" id="MF_00013"/>
    </source>
</evidence>
<dbReference type="PIRSF" id="PIRSF016262">
    <property type="entry name" value="LPLase"/>
    <property type="match status" value="1"/>
</dbReference>
<feature type="binding site" evidence="5">
    <location>
        <begin position="192"/>
        <end position="194"/>
    </location>
    <ligand>
        <name>substrate</name>
    </ligand>
</feature>
<dbReference type="CDD" id="cd16444">
    <property type="entry name" value="LipB"/>
    <property type="match status" value="1"/>
</dbReference>
<comment type="pathway">
    <text evidence="1 5 6">Protein modification; protein lipoylation via endogenous pathway; protein N(6)-(lipoyl)lysine from octanoyl-[acyl-carrier-protein]: step 1/2.</text>
</comment>
<evidence type="ECO:0000313" key="8">
    <source>
        <dbReference type="EMBL" id="BCO29876.1"/>
    </source>
</evidence>
<feature type="active site" description="Acyl-thioester intermediate" evidence="5">
    <location>
        <position position="223"/>
    </location>
</feature>
<sequence length="259" mass="28203">MSVNLNPKFLGLVDYEPTYTAMQAFTATRTEVTPDELWICEHLPVYTQGLAGKKEHIFNPGHIPVVQTNRGGQVTYHGPGQVVAYPLLDLKRAGYFVKEYVYRIEEAVIRTLLHFGVTGHRVAGAPGIYVRLDDPASHALLPQRPMKIVKTPDARSELFPDAAGPTPGSSAITPAVHHQASPNFTGLGKIGALGIKVSRNCTYHGVALNVAMDLEPYSRINPCGYQGLQTVDLSTIGTHASWQEVADVFSQKLATYLAP</sequence>
<dbReference type="EMBL" id="AP024238">
    <property type="protein sequence ID" value="BCO29876.1"/>
    <property type="molecule type" value="Genomic_DNA"/>
</dbReference>
<gene>
    <name evidence="5" type="primary">lipB</name>
    <name evidence="8" type="ORF">MIZ03_4800</name>
</gene>
<keyword evidence="2 5" id="KW-0808">Transferase</keyword>
<feature type="binding site" evidence="5">
    <location>
        <begin position="205"/>
        <end position="207"/>
    </location>
    <ligand>
        <name>substrate</name>
    </ligand>
</feature>
<keyword evidence="5" id="KW-0963">Cytoplasm</keyword>
<dbReference type="Proteomes" id="UP000824366">
    <property type="component" value="Chromosome"/>
</dbReference>
<feature type="domain" description="BPL/LPL catalytic" evidence="7">
    <location>
        <begin position="31"/>
        <end position="259"/>
    </location>
</feature>
<dbReference type="EC" id="2.3.1.181" evidence="5 6"/>
<dbReference type="PANTHER" id="PTHR10993:SF7">
    <property type="entry name" value="LIPOYLTRANSFERASE 2, MITOCHONDRIAL-RELATED"/>
    <property type="match status" value="1"/>
</dbReference>
<evidence type="ECO:0000256" key="1">
    <source>
        <dbReference type="ARBA" id="ARBA00004821"/>
    </source>
</evidence>
<dbReference type="HAMAP" id="MF_00013">
    <property type="entry name" value="LipB"/>
    <property type="match status" value="1"/>
</dbReference>
<comment type="function">
    <text evidence="4 5 6">Catalyzes the transfer of endogenously produced octanoic acid from octanoyl-acyl-carrier-protein onto the lipoyl domains of lipoate-dependent enzymes. Lipoyl-ACP can also act as a substrate although octanoyl-ACP is likely to be the physiological substrate.</text>
</comment>
<feature type="binding site" evidence="5">
    <location>
        <begin position="70"/>
        <end position="77"/>
    </location>
    <ligand>
        <name>substrate</name>
    </ligand>
</feature>
<comment type="miscellaneous">
    <text evidence="5">In the reaction, the free carboxyl group of octanoic acid is attached via an amide linkage to the epsilon-amino group of a specific lysine residue of lipoyl domains of lipoate-dependent enzymes.</text>
</comment>
<evidence type="ECO:0000313" key="9">
    <source>
        <dbReference type="Proteomes" id="UP000824366"/>
    </source>
</evidence>
<keyword evidence="3 5" id="KW-0012">Acyltransferase</keyword>
<proteinExistence type="inferred from homology"/>
<organism evidence="8 9">
    <name type="scientific">Rhodoferax lithotrophicus</name>
    <dbReference type="NCBI Taxonomy" id="2798804"/>
    <lineage>
        <taxon>Bacteria</taxon>
        <taxon>Pseudomonadati</taxon>
        <taxon>Pseudomonadota</taxon>
        <taxon>Betaproteobacteria</taxon>
        <taxon>Burkholderiales</taxon>
        <taxon>Comamonadaceae</taxon>
        <taxon>Rhodoferax</taxon>
    </lineage>
</organism>
<dbReference type="InterPro" id="IPR020605">
    <property type="entry name" value="Octanoyltransferase_CS"/>
</dbReference>
<evidence type="ECO:0000256" key="2">
    <source>
        <dbReference type="ARBA" id="ARBA00022679"/>
    </source>
</evidence>
<evidence type="ECO:0000256" key="6">
    <source>
        <dbReference type="PIRNR" id="PIRNR016262"/>
    </source>
</evidence>
<feature type="site" description="Lowers pKa of active site Cys" evidence="5">
    <location>
        <position position="189"/>
    </location>
</feature>
<evidence type="ECO:0000259" key="7">
    <source>
        <dbReference type="PROSITE" id="PS51733"/>
    </source>
</evidence>
<comment type="similarity">
    <text evidence="5 6">Belongs to the LipB family.</text>
</comment>
<evidence type="ECO:0000256" key="3">
    <source>
        <dbReference type="ARBA" id="ARBA00023315"/>
    </source>
</evidence>
<protein>
    <recommendedName>
        <fullName evidence="5 6">Octanoyltransferase</fullName>
        <ecNumber evidence="5 6">2.3.1.181</ecNumber>
    </recommendedName>
    <alternativeName>
        <fullName evidence="5">Lipoate-protein ligase B</fullName>
    </alternativeName>
    <alternativeName>
        <fullName evidence="5">Lipoyl/octanoyl transferase</fullName>
    </alternativeName>
    <alternativeName>
        <fullName evidence="5">Octanoyl-[acyl-carrier-protein]-protein N-octanoyltransferase</fullName>
    </alternativeName>
</protein>
<evidence type="ECO:0000256" key="4">
    <source>
        <dbReference type="ARBA" id="ARBA00024732"/>
    </source>
</evidence>
<dbReference type="PROSITE" id="PS51733">
    <property type="entry name" value="BPL_LPL_CATALYTIC"/>
    <property type="match status" value="1"/>
</dbReference>
<dbReference type="Gene3D" id="3.30.930.10">
    <property type="entry name" value="Bira Bifunctional Protein, Domain 2"/>
    <property type="match status" value="1"/>
</dbReference>
<accession>A0ABN6DCZ1</accession>
<keyword evidence="9" id="KW-1185">Reference proteome</keyword>
<dbReference type="InterPro" id="IPR045864">
    <property type="entry name" value="aa-tRNA-synth_II/BPL/LPL"/>
</dbReference>
<dbReference type="InterPro" id="IPR004143">
    <property type="entry name" value="BPL_LPL_catalytic"/>
</dbReference>
<name>A0ABN6DCZ1_9BURK</name>
<reference evidence="8 9" key="1">
    <citation type="journal article" date="2021" name="Microbiol. Spectr.">
        <title>A Single Bacterium Capable of Oxidation and Reduction of Iron at Circumneutral pH.</title>
        <authorList>
            <person name="Kato S."/>
            <person name="Ohkuma M."/>
        </authorList>
    </citation>
    <scope>NUCLEOTIDE SEQUENCE [LARGE SCALE GENOMIC DNA]</scope>
    <source>
        <strain evidence="8 9">MIZ03</strain>
    </source>
</reference>
<dbReference type="PROSITE" id="PS01313">
    <property type="entry name" value="LIPB"/>
    <property type="match status" value="1"/>
</dbReference>
<dbReference type="SUPFAM" id="SSF55681">
    <property type="entry name" value="Class II aaRS and biotin synthetases"/>
    <property type="match status" value="1"/>
</dbReference>
<dbReference type="PANTHER" id="PTHR10993">
    <property type="entry name" value="OCTANOYLTRANSFERASE"/>
    <property type="match status" value="1"/>
</dbReference>
<dbReference type="NCBIfam" id="TIGR00214">
    <property type="entry name" value="lipB"/>
    <property type="match status" value="1"/>
</dbReference>
<comment type="catalytic activity">
    <reaction evidence="5 6">
        <text>octanoyl-[ACP] + L-lysyl-[protein] = N(6)-octanoyl-L-lysyl-[protein] + holo-[ACP] + H(+)</text>
        <dbReference type="Rhea" id="RHEA:17665"/>
        <dbReference type="Rhea" id="RHEA-COMP:9636"/>
        <dbReference type="Rhea" id="RHEA-COMP:9685"/>
        <dbReference type="Rhea" id="RHEA-COMP:9752"/>
        <dbReference type="Rhea" id="RHEA-COMP:9928"/>
        <dbReference type="ChEBI" id="CHEBI:15378"/>
        <dbReference type="ChEBI" id="CHEBI:29969"/>
        <dbReference type="ChEBI" id="CHEBI:64479"/>
        <dbReference type="ChEBI" id="CHEBI:78463"/>
        <dbReference type="ChEBI" id="CHEBI:78809"/>
        <dbReference type="EC" id="2.3.1.181"/>
    </reaction>
</comment>
<dbReference type="InterPro" id="IPR000544">
    <property type="entry name" value="Octanoyltransferase"/>
</dbReference>